<proteinExistence type="predicted"/>
<evidence type="ECO:0000313" key="2">
    <source>
        <dbReference type="Proteomes" id="UP000318138"/>
    </source>
</evidence>
<protein>
    <recommendedName>
        <fullName evidence="3">RHS repeat-associated core domain-containing protein</fullName>
    </recommendedName>
</protein>
<gene>
    <name evidence="1" type="ORF">FLK61_37500</name>
</gene>
<dbReference type="AlphaFoldDB" id="A0A859FI49"/>
<reference evidence="2" key="1">
    <citation type="submission" date="2019-07" db="EMBL/GenBank/DDBJ databases">
        <title>Bacillus alkalisoli sp. nov. isolated from saline soil.</title>
        <authorList>
            <person name="Sun J.-Q."/>
            <person name="Xu L."/>
        </authorList>
    </citation>
    <scope>NUCLEOTIDE SEQUENCE [LARGE SCALE GENOMIC DNA]</scope>
    <source>
        <strain evidence="2">M4U3P1</strain>
    </source>
</reference>
<keyword evidence="2" id="KW-1185">Reference proteome</keyword>
<accession>A0A859FI49</accession>
<dbReference type="KEGG" id="psua:FLK61_37500"/>
<evidence type="ECO:0000313" key="1">
    <source>
        <dbReference type="EMBL" id="QKS72332.1"/>
    </source>
</evidence>
<dbReference type="EMBL" id="CP041372">
    <property type="protein sequence ID" value="QKS72332.1"/>
    <property type="molecule type" value="Genomic_DNA"/>
</dbReference>
<dbReference type="Proteomes" id="UP000318138">
    <property type="component" value="Chromosome"/>
</dbReference>
<organism evidence="1 2">
    <name type="scientific">Paenalkalicoccus suaedae</name>
    <dbReference type="NCBI Taxonomy" id="2592382"/>
    <lineage>
        <taxon>Bacteria</taxon>
        <taxon>Bacillati</taxon>
        <taxon>Bacillota</taxon>
        <taxon>Bacilli</taxon>
        <taxon>Bacillales</taxon>
        <taxon>Bacillaceae</taxon>
        <taxon>Paenalkalicoccus</taxon>
    </lineage>
</organism>
<name>A0A859FI49_9BACI</name>
<evidence type="ECO:0008006" key="3">
    <source>
        <dbReference type="Google" id="ProtNLM"/>
    </source>
</evidence>
<sequence length="71" mass="8194">MISCVYRNTTSRGDTNFVYKTDRELTEVKRAGATIATYDYNHHGMRTKKVTGSRTEHYYYTGKDLAYITDG</sequence>